<evidence type="ECO:0000313" key="2">
    <source>
        <dbReference type="EMBL" id="OTF96293.1"/>
    </source>
</evidence>
<gene>
    <name evidence="2" type="ORF">HannXRQ_Chr15g0492471</name>
    <name evidence="1" type="ORF">HanXRQr2_Chr15g0714881</name>
</gene>
<protein>
    <submittedName>
        <fullName evidence="2">Uncharacterized protein</fullName>
    </submittedName>
</protein>
<reference evidence="1 3" key="1">
    <citation type="journal article" date="2017" name="Nature">
        <title>The sunflower genome provides insights into oil metabolism, flowering and Asterid evolution.</title>
        <authorList>
            <person name="Badouin H."/>
            <person name="Gouzy J."/>
            <person name="Grassa C.J."/>
            <person name="Murat F."/>
            <person name="Staton S.E."/>
            <person name="Cottret L."/>
            <person name="Lelandais-Briere C."/>
            <person name="Owens G.L."/>
            <person name="Carrere S."/>
            <person name="Mayjonade B."/>
            <person name="Legrand L."/>
            <person name="Gill N."/>
            <person name="Kane N.C."/>
            <person name="Bowers J.E."/>
            <person name="Hubner S."/>
            <person name="Bellec A."/>
            <person name="Berard A."/>
            <person name="Berges H."/>
            <person name="Blanchet N."/>
            <person name="Boniface M.C."/>
            <person name="Brunel D."/>
            <person name="Catrice O."/>
            <person name="Chaidir N."/>
            <person name="Claudel C."/>
            <person name="Donnadieu C."/>
            <person name="Faraut T."/>
            <person name="Fievet G."/>
            <person name="Helmstetter N."/>
            <person name="King M."/>
            <person name="Knapp S.J."/>
            <person name="Lai Z."/>
            <person name="Le Paslier M.C."/>
            <person name="Lippi Y."/>
            <person name="Lorenzon L."/>
            <person name="Mandel J.R."/>
            <person name="Marage G."/>
            <person name="Marchand G."/>
            <person name="Marquand E."/>
            <person name="Bret-Mestries E."/>
            <person name="Morien E."/>
            <person name="Nambeesan S."/>
            <person name="Nguyen T."/>
            <person name="Pegot-Espagnet P."/>
            <person name="Pouilly N."/>
            <person name="Raftis F."/>
            <person name="Sallet E."/>
            <person name="Schiex T."/>
            <person name="Thomas J."/>
            <person name="Vandecasteele C."/>
            <person name="Vares D."/>
            <person name="Vear F."/>
            <person name="Vautrin S."/>
            <person name="Crespi M."/>
            <person name="Mangin B."/>
            <person name="Burke J.M."/>
            <person name="Salse J."/>
            <person name="Munos S."/>
            <person name="Vincourt P."/>
            <person name="Rieseberg L.H."/>
            <person name="Langlade N.B."/>
        </authorList>
    </citation>
    <scope>NUCLEOTIDE SEQUENCE [LARGE SCALE GENOMIC DNA]</scope>
    <source>
        <strain evidence="3">cv. SF193</strain>
        <tissue evidence="1">Leaves</tissue>
    </source>
</reference>
<organism evidence="2 3">
    <name type="scientific">Helianthus annuus</name>
    <name type="common">Common sunflower</name>
    <dbReference type="NCBI Taxonomy" id="4232"/>
    <lineage>
        <taxon>Eukaryota</taxon>
        <taxon>Viridiplantae</taxon>
        <taxon>Streptophyta</taxon>
        <taxon>Embryophyta</taxon>
        <taxon>Tracheophyta</taxon>
        <taxon>Spermatophyta</taxon>
        <taxon>Magnoliopsida</taxon>
        <taxon>eudicotyledons</taxon>
        <taxon>Gunneridae</taxon>
        <taxon>Pentapetalae</taxon>
        <taxon>asterids</taxon>
        <taxon>campanulids</taxon>
        <taxon>Asterales</taxon>
        <taxon>Asteraceae</taxon>
        <taxon>Asteroideae</taxon>
        <taxon>Heliantheae alliance</taxon>
        <taxon>Heliantheae</taxon>
        <taxon>Helianthus</taxon>
    </lineage>
</organism>
<evidence type="ECO:0000313" key="3">
    <source>
        <dbReference type="Proteomes" id="UP000215914"/>
    </source>
</evidence>
<name>A0A251SC24_HELAN</name>
<dbReference type="EMBL" id="MNCJ02000330">
    <property type="protein sequence ID" value="KAF5766396.1"/>
    <property type="molecule type" value="Genomic_DNA"/>
</dbReference>
<reference evidence="2" key="2">
    <citation type="submission" date="2017-02" db="EMBL/GenBank/DDBJ databases">
        <title>Sunflower complete genome.</title>
        <authorList>
            <person name="Langlade N."/>
            <person name="Munos S."/>
        </authorList>
    </citation>
    <scope>NUCLEOTIDE SEQUENCE [LARGE SCALE GENOMIC DNA]</scope>
    <source>
        <tissue evidence="2">Leaves</tissue>
    </source>
</reference>
<dbReference type="AlphaFoldDB" id="A0A251SC24"/>
<sequence length="69" mass="7504">MGFSGMLHSWCSIGKGRVSVGTALSVSGTKNQKLEYDAAVTGLSFASESSMEPIELFVRIDIHRWLLIS</sequence>
<keyword evidence="3" id="KW-1185">Reference proteome</keyword>
<reference evidence="1" key="3">
    <citation type="submission" date="2020-06" db="EMBL/GenBank/DDBJ databases">
        <title>Helianthus annuus Genome sequencing and assembly Release 2.</title>
        <authorList>
            <person name="Gouzy J."/>
            <person name="Langlade N."/>
            <person name="Munos S."/>
        </authorList>
    </citation>
    <scope>NUCLEOTIDE SEQUENCE</scope>
    <source>
        <tissue evidence="1">Leaves</tissue>
    </source>
</reference>
<dbReference type="Proteomes" id="UP000215914">
    <property type="component" value="Chromosome 15"/>
</dbReference>
<dbReference type="Gramene" id="mRNA:HanXRQr2_Chr15g0714881">
    <property type="protein sequence ID" value="mRNA:HanXRQr2_Chr15g0714881"/>
    <property type="gene ID" value="HanXRQr2_Chr15g0714881"/>
</dbReference>
<dbReference type="EMBL" id="CM007904">
    <property type="protein sequence ID" value="OTF96293.1"/>
    <property type="molecule type" value="Genomic_DNA"/>
</dbReference>
<proteinExistence type="predicted"/>
<dbReference type="InParanoid" id="A0A251SC24"/>
<evidence type="ECO:0000313" key="1">
    <source>
        <dbReference type="EMBL" id="KAF5766396.1"/>
    </source>
</evidence>
<accession>A0A251SC24</accession>